<proteinExistence type="predicted"/>
<protein>
    <recommendedName>
        <fullName evidence="2">Integrase, catalytic region, zinc finger, CCHC-type, peptidase aspartic, catalytic</fullName>
    </recommendedName>
</protein>
<sequence>MHEVQVQLVIRDLITELGMQIQVKQGRLSATTAMDLALNMDNMFQANDYDAFDSDANEASIAQTMFMANLSSAYPVYDEAGPSFDSDILYEYVKDNAVPVVQSNVSSVPNDAYMMILNDMHE</sequence>
<comment type="caution">
    <text evidence="1">The sequence shown here is derived from an EMBL/GenBank/DDBJ whole genome shotgun (WGS) entry which is preliminary data.</text>
</comment>
<reference evidence="1" key="1">
    <citation type="journal article" date="2019" name="Sci. Rep.">
        <title>Draft genome of Tanacetum cinerariifolium, the natural source of mosquito coil.</title>
        <authorList>
            <person name="Yamashiro T."/>
            <person name="Shiraishi A."/>
            <person name="Satake H."/>
            <person name="Nakayama K."/>
        </authorList>
    </citation>
    <scope>NUCLEOTIDE SEQUENCE</scope>
</reference>
<evidence type="ECO:0008006" key="2">
    <source>
        <dbReference type="Google" id="ProtNLM"/>
    </source>
</evidence>
<dbReference type="AlphaFoldDB" id="A0A699QCC1"/>
<organism evidence="1">
    <name type="scientific">Tanacetum cinerariifolium</name>
    <name type="common">Dalmatian daisy</name>
    <name type="synonym">Chrysanthemum cinerariifolium</name>
    <dbReference type="NCBI Taxonomy" id="118510"/>
    <lineage>
        <taxon>Eukaryota</taxon>
        <taxon>Viridiplantae</taxon>
        <taxon>Streptophyta</taxon>
        <taxon>Embryophyta</taxon>
        <taxon>Tracheophyta</taxon>
        <taxon>Spermatophyta</taxon>
        <taxon>Magnoliopsida</taxon>
        <taxon>eudicotyledons</taxon>
        <taxon>Gunneridae</taxon>
        <taxon>Pentapetalae</taxon>
        <taxon>asterids</taxon>
        <taxon>campanulids</taxon>
        <taxon>Asterales</taxon>
        <taxon>Asteraceae</taxon>
        <taxon>Asteroideae</taxon>
        <taxon>Anthemideae</taxon>
        <taxon>Anthemidinae</taxon>
        <taxon>Tanacetum</taxon>
    </lineage>
</organism>
<accession>A0A699QCC1</accession>
<gene>
    <name evidence="1" type="ORF">Tci_832782</name>
</gene>
<evidence type="ECO:0000313" key="1">
    <source>
        <dbReference type="EMBL" id="GFC60812.1"/>
    </source>
</evidence>
<name>A0A699QCC1_TANCI</name>
<dbReference type="EMBL" id="BKCJ010986978">
    <property type="protein sequence ID" value="GFC60812.1"/>
    <property type="molecule type" value="Genomic_DNA"/>
</dbReference>